<name>A0A1G8ADV9_9ACTN</name>
<dbReference type="EMBL" id="FNCN01000012">
    <property type="protein sequence ID" value="SDH19089.1"/>
    <property type="molecule type" value="Genomic_DNA"/>
</dbReference>
<reference evidence="1 2" key="1">
    <citation type="submission" date="2016-10" db="EMBL/GenBank/DDBJ databases">
        <authorList>
            <person name="de Groot N.N."/>
        </authorList>
    </citation>
    <scope>NUCLEOTIDE SEQUENCE [LARGE SCALE GENOMIC DNA]</scope>
    <source>
        <strain evidence="1 2">CPCC 201354</strain>
    </source>
</reference>
<dbReference type="AlphaFoldDB" id="A0A1G8ADV9"/>
<protein>
    <recommendedName>
        <fullName evidence="3">Minor tail protein</fullName>
    </recommendedName>
</protein>
<sequence>MADIWQDSGVVAPSRAENDLKIHSSGEAGIIHVWPGRAHIAGHHYYLDSATTLPVAANTSGAPRTDLVVLRLDRAANSISLAVRQGTPGNPPAKPQPDRGWNSPEIVLGYATVPNGTNSVPAGSVEDARDLIGQRIRVGETPTDFPPGALVYKPSTQSWHGSRSATAVKLATESEGDVRWAARSHSHGAPFSWGGLTMLRSFDMGTNFWMRNGPVVTVALGAGFLGTGTPVPADTVLASIPAAIRPFWSVPAAGYLRSYSSGESHGAALAEVTSDGYVKFVDASTQFGSWRYLWFSCTYVIVA</sequence>
<proteinExistence type="predicted"/>
<accession>A0A1G8ADV9</accession>
<gene>
    <name evidence="1" type="ORF">SAMN05421505_112115</name>
</gene>
<evidence type="ECO:0000313" key="2">
    <source>
        <dbReference type="Proteomes" id="UP000198923"/>
    </source>
</evidence>
<evidence type="ECO:0000313" key="1">
    <source>
        <dbReference type="EMBL" id="SDH19089.1"/>
    </source>
</evidence>
<organism evidence="1 2">
    <name type="scientific">Sinosporangium album</name>
    <dbReference type="NCBI Taxonomy" id="504805"/>
    <lineage>
        <taxon>Bacteria</taxon>
        <taxon>Bacillati</taxon>
        <taxon>Actinomycetota</taxon>
        <taxon>Actinomycetes</taxon>
        <taxon>Streptosporangiales</taxon>
        <taxon>Streptosporangiaceae</taxon>
        <taxon>Sinosporangium</taxon>
    </lineage>
</organism>
<dbReference type="Proteomes" id="UP000198923">
    <property type="component" value="Unassembled WGS sequence"/>
</dbReference>
<evidence type="ECO:0008006" key="3">
    <source>
        <dbReference type="Google" id="ProtNLM"/>
    </source>
</evidence>
<dbReference type="STRING" id="504805.SAMN05421505_112115"/>
<keyword evidence="2" id="KW-1185">Reference proteome</keyword>